<feature type="domain" description="Aerobactin siderophore biosynthesis IucA/IucC-like C-terminal" evidence="2">
    <location>
        <begin position="180"/>
        <end position="280"/>
    </location>
</feature>
<dbReference type="GO" id="GO:0051537">
    <property type="term" value="F:2 iron, 2 sulfur cluster binding"/>
    <property type="evidence" value="ECO:0007669"/>
    <property type="project" value="InterPro"/>
</dbReference>
<dbReference type="EMBL" id="PYAX01000029">
    <property type="protein sequence ID" value="PSL44091.1"/>
    <property type="molecule type" value="Genomic_DNA"/>
</dbReference>
<feature type="region of interest" description="Disordered" evidence="1">
    <location>
        <begin position="1"/>
        <end position="23"/>
    </location>
</feature>
<reference evidence="4 5" key="1">
    <citation type="submission" date="2018-03" db="EMBL/GenBank/DDBJ databases">
        <title>Genomic Encyclopedia of Type Strains, Phase III (KMG-III): the genomes of soil and plant-associated and newly described type strains.</title>
        <authorList>
            <person name="Whitman W."/>
        </authorList>
    </citation>
    <scope>NUCLEOTIDE SEQUENCE [LARGE SCALE GENOMIC DNA]</scope>
    <source>
        <strain evidence="4 5">CGMCC 4.7097</strain>
    </source>
</reference>
<dbReference type="Pfam" id="PF06276">
    <property type="entry name" value="FhuF"/>
    <property type="match status" value="1"/>
</dbReference>
<protein>
    <submittedName>
        <fullName evidence="4">FhuF-like iron-sulfur protein</fullName>
    </submittedName>
</protein>
<dbReference type="GO" id="GO:0003824">
    <property type="term" value="F:catalytic activity"/>
    <property type="evidence" value="ECO:0007669"/>
    <property type="project" value="UniProtKB-ARBA"/>
</dbReference>
<evidence type="ECO:0000313" key="4">
    <source>
        <dbReference type="EMBL" id="PSL44091.1"/>
    </source>
</evidence>
<feature type="domain" description="Ferric siderophore reductase C-terminal" evidence="3">
    <location>
        <begin position="289"/>
        <end position="309"/>
    </location>
</feature>
<dbReference type="AlphaFoldDB" id="A0A2P8HD88"/>
<dbReference type="Proteomes" id="UP000241118">
    <property type="component" value="Unassembled WGS sequence"/>
</dbReference>
<evidence type="ECO:0000313" key="5">
    <source>
        <dbReference type="Proteomes" id="UP000241118"/>
    </source>
</evidence>
<organism evidence="4 5">
    <name type="scientific">Saccharothrix carnea</name>
    <dbReference type="NCBI Taxonomy" id="1280637"/>
    <lineage>
        <taxon>Bacteria</taxon>
        <taxon>Bacillati</taxon>
        <taxon>Actinomycetota</taxon>
        <taxon>Actinomycetes</taxon>
        <taxon>Pseudonocardiales</taxon>
        <taxon>Pseudonocardiaceae</taxon>
        <taxon>Saccharothrix</taxon>
    </lineage>
</organism>
<keyword evidence="5" id="KW-1185">Reference proteome</keyword>
<gene>
    <name evidence="4" type="ORF">B0I31_1293</name>
</gene>
<accession>A0A2P8HD88</accession>
<name>A0A2P8HD88_SACCR</name>
<proteinExistence type="predicted"/>
<evidence type="ECO:0000256" key="1">
    <source>
        <dbReference type="SAM" id="MobiDB-lite"/>
    </source>
</evidence>
<feature type="compositionally biased region" description="Basic and acidic residues" evidence="1">
    <location>
        <begin position="8"/>
        <end position="23"/>
    </location>
</feature>
<dbReference type="InterPro" id="IPR024726">
    <property type="entry name" value="FhuF_C"/>
</dbReference>
<comment type="caution">
    <text evidence="4">The sequence shown here is derived from an EMBL/GenBank/DDBJ whole genome shotgun (WGS) entry which is preliminary data.</text>
</comment>
<dbReference type="InterPro" id="IPR022770">
    <property type="entry name" value="IucA/IucC-like_C"/>
</dbReference>
<evidence type="ECO:0000259" key="3">
    <source>
        <dbReference type="Pfam" id="PF11575"/>
    </source>
</evidence>
<sequence length="322" mass="33892">MRPVTSYPHEREVDQGEAVDRTAGARDTATCRITGRDSSVLGPVLIRAGLGIAGPGPADVEVRSGREGYVGLADGRRTDLPDVTAVFRWARALPTGPRAIRRADPAEIAATPASVIGAYLAVDDSGEPFDSFHDDPDALAEAVRRVGAKFGMAEARAAASTLQFLVAAGLWSVALGALARGGVVPDLDGLRYRLGEDASVRLALGEPGGWTTTDDPAPLLLSAVVEEHLKPFHARLRTVAKVAEGLLWGNAAAALRSALRPLPAGLHDLGARLLTTAELRDTVSPDGARRSCCLFYRTPTGHTCRTCPLVGATVIRQRGHHA</sequence>
<evidence type="ECO:0000259" key="2">
    <source>
        <dbReference type="Pfam" id="PF06276"/>
    </source>
</evidence>
<dbReference type="Pfam" id="PF11575">
    <property type="entry name" value="FhuF_C"/>
    <property type="match status" value="1"/>
</dbReference>